<evidence type="ECO:0000256" key="7">
    <source>
        <dbReference type="PIRNR" id="PIRNR003107"/>
    </source>
</evidence>
<comment type="subunit">
    <text evidence="3 7">Homodimer.</text>
</comment>
<protein>
    <recommendedName>
        <fullName evidence="7">Phosphate-specific transport system accessory protein PhoU</fullName>
    </recommendedName>
</protein>
<evidence type="ECO:0000256" key="4">
    <source>
        <dbReference type="ARBA" id="ARBA00022448"/>
    </source>
</evidence>
<keyword evidence="8" id="KW-0175">Coiled coil</keyword>
<dbReference type="Gene3D" id="1.20.58.220">
    <property type="entry name" value="Phosphate transport system protein phou homolog 2, domain 2"/>
    <property type="match status" value="1"/>
</dbReference>
<gene>
    <name evidence="10" type="primary">phoU</name>
    <name evidence="10" type="ORF">GCM10007971_31070</name>
</gene>
<sequence>MSPTREQFQSELEQLKEEVIKMANLSGEALSKAVDSLINQDLEQAKEILEEDKQIDELEREINEKSVLLIAKQQPVATDLRQIIIALRVVTDIERMGDNAKNIAKATIHLDKNLSTIPEGLRQMHEIAMDMLKTSMHAFKYEDITVAEKLAETDDKVDKMYKHIVSELLGETATNPDKIQYIMQVAFCARYLERFADHITNIGESILYLVKGKNYNLN</sequence>
<dbReference type="PANTHER" id="PTHR42930">
    <property type="entry name" value="PHOSPHATE-SPECIFIC TRANSPORT SYSTEM ACCESSORY PROTEIN PHOU"/>
    <property type="match status" value="1"/>
</dbReference>
<comment type="subcellular location">
    <subcellularLocation>
        <location evidence="1 7">Cytoplasm</location>
    </subcellularLocation>
</comment>
<comment type="caution">
    <text evidence="10">The sequence shown here is derived from an EMBL/GenBank/DDBJ whole genome shotgun (WGS) entry which is preliminary data.</text>
</comment>
<dbReference type="RefSeq" id="WP_188858697.1">
    <property type="nucleotide sequence ID" value="NZ_BMOS01000029.1"/>
</dbReference>
<feature type="coiled-coil region" evidence="8">
    <location>
        <begin position="5"/>
        <end position="68"/>
    </location>
</feature>
<dbReference type="PIRSF" id="PIRSF003107">
    <property type="entry name" value="PhoU"/>
    <property type="match status" value="1"/>
</dbReference>
<evidence type="ECO:0000256" key="8">
    <source>
        <dbReference type="SAM" id="Coils"/>
    </source>
</evidence>
<dbReference type="InterPro" id="IPR026022">
    <property type="entry name" value="PhoU_dom"/>
</dbReference>
<name>A0A917Y3P3_9BACI</name>
<dbReference type="GO" id="GO:0030643">
    <property type="term" value="P:intracellular phosphate ion homeostasis"/>
    <property type="evidence" value="ECO:0007669"/>
    <property type="project" value="InterPro"/>
</dbReference>
<comment type="similarity">
    <text evidence="2 7">Belongs to the PhoU family.</text>
</comment>
<evidence type="ECO:0000256" key="1">
    <source>
        <dbReference type="ARBA" id="ARBA00004496"/>
    </source>
</evidence>
<dbReference type="InterPro" id="IPR038078">
    <property type="entry name" value="PhoU-like_sf"/>
</dbReference>
<dbReference type="SUPFAM" id="SSF109755">
    <property type="entry name" value="PhoU-like"/>
    <property type="match status" value="1"/>
</dbReference>
<dbReference type="GO" id="GO:0005737">
    <property type="term" value="C:cytoplasm"/>
    <property type="evidence" value="ECO:0007669"/>
    <property type="project" value="UniProtKB-SubCell"/>
</dbReference>
<dbReference type="FunFam" id="1.20.58.220:FF:000004">
    <property type="entry name" value="Phosphate-specific transport system accessory protein PhoU"/>
    <property type="match status" value="1"/>
</dbReference>
<evidence type="ECO:0000313" key="10">
    <source>
        <dbReference type="EMBL" id="GGN63820.1"/>
    </source>
</evidence>
<comment type="function">
    <text evidence="7">Plays a role in the regulation of phosphate uptake.</text>
</comment>
<organism evidence="10 11">
    <name type="scientific">Oceanobacillus indicireducens</name>
    <dbReference type="NCBI Taxonomy" id="1004261"/>
    <lineage>
        <taxon>Bacteria</taxon>
        <taxon>Bacillati</taxon>
        <taxon>Bacillota</taxon>
        <taxon>Bacilli</taxon>
        <taxon>Bacillales</taxon>
        <taxon>Bacillaceae</taxon>
        <taxon>Oceanobacillus</taxon>
    </lineage>
</organism>
<evidence type="ECO:0000256" key="2">
    <source>
        <dbReference type="ARBA" id="ARBA00008107"/>
    </source>
</evidence>
<dbReference type="Pfam" id="PF01895">
    <property type="entry name" value="PhoU"/>
    <property type="match status" value="2"/>
</dbReference>
<dbReference type="Proteomes" id="UP000624041">
    <property type="component" value="Unassembled WGS sequence"/>
</dbReference>
<proteinExistence type="inferred from homology"/>
<dbReference type="AlphaFoldDB" id="A0A917Y3P3"/>
<accession>A0A917Y3P3</accession>
<dbReference type="EMBL" id="BMOS01000029">
    <property type="protein sequence ID" value="GGN63820.1"/>
    <property type="molecule type" value="Genomic_DNA"/>
</dbReference>
<keyword evidence="5 7" id="KW-0963">Cytoplasm</keyword>
<reference evidence="10" key="1">
    <citation type="journal article" date="2014" name="Int. J. Syst. Evol. Microbiol.">
        <title>Complete genome sequence of Corynebacterium casei LMG S-19264T (=DSM 44701T), isolated from a smear-ripened cheese.</title>
        <authorList>
            <consortium name="US DOE Joint Genome Institute (JGI-PGF)"/>
            <person name="Walter F."/>
            <person name="Albersmeier A."/>
            <person name="Kalinowski J."/>
            <person name="Ruckert C."/>
        </authorList>
    </citation>
    <scope>NUCLEOTIDE SEQUENCE</scope>
    <source>
        <strain evidence="10">JCM 17251</strain>
    </source>
</reference>
<keyword evidence="4 7" id="KW-0813">Transport</keyword>
<dbReference type="GO" id="GO:0006817">
    <property type="term" value="P:phosphate ion transport"/>
    <property type="evidence" value="ECO:0007669"/>
    <property type="project" value="UniProtKB-KW"/>
</dbReference>
<dbReference type="NCBIfam" id="TIGR02135">
    <property type="entry name" value="phoU_full"/>
    <property type="match status" value="1"/>
</dbReference>
<evidence type="ECO:0000256" key="6">
    <source>
        <dbReference type="ARBA" id="ARBA00022592"/>
    </source>
</evidence>
<dbReference type="PANTHER" id="PTHR42930:SF3">
    <property type="entry name" value="PHOSPHATE-SPECIFIC TRANSPORT SYSTEM ACCESSORY PROTEIN PHOU"/>
    <property type="match status" value="1"/>
</dbReference>
<dbReference type="GO" id="GO:0045936">
    <property type="term" value="P:negative regulation of phosphate metabolic process"/>
    <property type="evidence" value="ECO:0007669"/>
    <property type="project" value="InterPro"/>
</dbReference>
<evidence type="ECO:0000256" key="3">
    <source>
        <dbReference type="ARBA" id="ARBA00011738"/>
    </source>
</evidence>
<keyword evidence="11" id="KW-1185">Reference proteome</keyword>
<evidence type="ECO:0000313" key="11">
    <source>
        <dbReference type="Proteomes" id="UP000624041"/>
    </source>
</evidence>
<keyword evidence="6 7" id="KW-0592">Phosphate transport</keyword>
<feature type="domain" description="PhoU" evidence="9">
    <location>
        <begin position="20"/>
        <end position="106"/>
    </location>
</feature>
<dbReference type="InterPro" id="IPR028366">
    <property type="entry name" value="PhoU"/>
</dbReference>
<reference evidence="10" key="2">
    <citation type="submission" date="2020-09" db="EMBL/GenBank/DDBJ databases">
        <authorList>
            <person name="Sun Q."/>
            <person name="Ohkuma M."/>
        </authorList>
    </citation>
    <scope>NUCLEOTIDE SEQUENCE</scope>
    <source>
        <strain evidence="10">JCM 17251</strain>
    </source>
</reference>
<evidence type="ECO:0000256" key="5">
    <source>
        <dbReference type="ARBA" id="ARBA00022490"/>
    </source>
</evidence>
<evidence type="ECO:0000259" key="9">
    <source>
        <dbReference type="Pfam" id="PF01895"/>
    </source>
</evidence>
<feature type="domain" description="PhoU" evidence="9">
    <location>
        <begin position="121"/>
        <end position="206"/>
    </location>
</feature>